<dbReference type="GO" id="GO:0016020">
    <property type="term" value="C:membrane"/>
    <property type="evidence" value="ECO:0007669"/>
    <property type="project" value="InterPro"/>
</dbReference>
<evidence type="ECO:0000256" key="3">
    <source>
        <dbReference type="ARBA" id="ARBA00022553"/>
    </source>
</evidence>
<evidence type="ECO:0000256" key="8">
    <source>
        <dbReference type="ARBA" id="ARBA00023012"/>
    </source>
</evidence>
<evidence type="ECO:0000256" key="5">
    <source>
        <dbReference type="ARBA" id="ARBA00022741"/>
    </source>
</evidence>
<accession>A0AAJ6DB36</accession>
<evidence type="ECO:0000256" key="1">
    <source>
        <dbReference type="ARBA" id="ARBA00000085"/>
    </source>
</evidence>
<evidence type="ECO:0000259" key="12">
    <source>
        <dbReference type="Pfam" id="PF07730"/>
    </source>
</evidence>
<dbReference type="GO" id="GO:0046983">
    <property type="term" value="F:protein dimerization activity"/>
    <property type="evidence" value="ECO:0007669"/>
    <property type="project" value="InterPro"/>
</dbReference>
<feature type="transmembrane region" description="Helical" evidence="10">
    <location>
        <begin position="48"/>
        <end position="67"/>
    </location>
</feature>
<dbReference type="AlphaFoldDB" id="A0AAJ6DB36"/>
<keyword evidence="5" id="KW-0547">Nucleotide-binding</keyword>
<keyword evidence="6 13" id="KW-0418">Kinase</keyword>
<evidence type="ECO:0000256" key="2">
    <source>
        <dbReference type="ARBA" id="ARBA00012438"/>
    </source>
</evidence>
<dbReference type="InterPro" id="IPR003594">
    <property type="entry name" value="HATPase_dom"/>
</dbReference>
<dbReference type="RefSeq" id="WP_279674413.1">
    <property type="nucleotide sequence ID" value="NZ_CP122566.1"/>
</dbReference>
<evidence type="ECO:0000313" key="14">
    <source>
        <dbReference type="Proteomes" id="UP001224674"/>
    </source>
</evidence>
<dbReference type="GO" id="GO:0000155">
    <property type="term" value="F:phosphorelay sensor kinase activity"/>
    <property type="evidence" value="ECO:0007669"/>
    <property type="project" value="InterPro"/>
</dbReference>
<sequence length="470" mass="50852">MTESAEPCRDLPPHWLRTDALVGAGLVILGLIFTALSHRSGLLETMGFTAWGTYLSVPLLALPMMLYRRFPCAVASYLAVAAIVFNHTIGVEVYSYQIVLFVSFYGVGAWSNDRRRALWVRVGIIGLILAWLIAISIQAITQAQATGADLYQTLTALGSQWLVNAIFYFLAWIFGNSSWQGAIAHNQLHIAHQELSTAHRELHEAQQQLAASAVHAERMHIARELHDVVAHHVTVMGIHASAARRSLDTSAKGSTDSTGNVAGVEQLRAIETAAQQTIAELRALVYTLRDQPEHTAPLPDLSQLPDLVRTAHATSQTVRLEIIEPSQPGVARPEVPSSVQLTLYRIAQEGINNARKHAGATATVVVRLRYLADAIELEVSDHNQSPSSMRRASQHTGLAEGTGCGLQGLTERVTALDGTFTAGPKSSGGWLIRANIPLTETPADSSEVTTISTEATEPFDAPPPSRTQLA</sequence>
<feature type="transmembrane region" description="Helical" evidence="10">
    <location>
        <begin position="161"/>
        <end position="179"/>
    </location>
</feature>
<keyword evidence="14" id="KW-1185">Reference proteome</keyword>
<dbReference type="PANTHER" id="PTHR24421">
    <property type="entry name" value="NITRATE/NITRITE SENSOR PROTEIN NARX-RELATED"/>
    <property type="match status" value="1"/>
</dbReference>
<protein>
    <recommendedName>
        <fullName evidence="2">histidine kinase</fullName>
        <ecNumber evidence="2">2.7.13.3</ecNumber>
    </recommendedName>
</protein>
<dbReference type="InterPro" id="IPR011712">
    <property type="entry name" value="Sig_transdc_His_kin_sub3_dim/P"/>
</dbReference>
<keyword evidence="10" id="KW-0472">Membrane</keyword>
<feature type="region of interest" description="Disordered" evidence="9">
    <location>
        <begin position="441"/>
        <end position="470"/>
    </location>
</feature>
<proteinExistence type="predicted"/>
<dbReference type="Pfam" id="PF02518">
    <property type="entry name" value="HATPase_c"/>
    <property type="match status" value="1"/>
</dbReference>
<evidence type="ECO:0000256" key="7">
    <source>
        <dbReference type="ARBA" id="ARBA00022840"/>
    </source>
</evidence>
<evidence type="ECO:0000256" key="4">
    <source>
        <dbReference type="ARBA" id="ARBA00022679"/>
    </source>
</evidence>
<keyword evidence="8" id="KW-0902">Two-component regulatory system</keyword>
<feature type="compositionally biased region" description="Polar residues" evidence="9">
    <location>
        <begin position="442"/>
        <end position="455"/>
    </location>
</feature>
<dbReference type="SUPFAM" id="SSF55874">
    <property type="entry name" value="ATPase domain of HSP90 chaperone/DNA topoisomerase II/histidine kinase"/>
    <property type="match status" value="1"/>
</dbReference>
<feature type="domain" description="Histidine kinase/HSP90-like ATPase" evidence="11">
    <location>
        <begin position="340"/>
        <end position="439"/>
    </location>
</feature>
<dbReference type="Proteomes" id="UP001224674">
    <property type="component" value="Chromosome"/>
</dbReference>
<organism evidence="13 14">
    <name type="scientific">Auritidibacter ignavus</name>
    <dbReference type="NCBI Taxonomy" id="678932"/>
    <lineage>
        <taxon>Bacteria</taxon>
        <taxon>Bacillati</taxon>
        <taxon>Actinomycetota</taxon>
        <taxon>Actinomycetes</taxon>
        <taxon>Micrococcales</taxon>
        <taxon>Micrococcaceae</taxon>
        <taxon>Auritidibacter</taxon>
    </lineage>
</organism>
<dbReference type="InterPro" id="IPR050482">
    <property type="entry name" value="Sensor_HK_TwoCompSys"/>
</dbReference>
<feature type="transmembrane region" description="Helical" evidence="10">
    <location>
        <begin position="20"/>
        <end position="36"/>
    </location>
</feature>
<feature type="domain" description="Signal transduction histidine kinase subgroup 3 dimerisation and phosphoacceptor" evidence="12">
    <location>
        <begin position="217"/>
        <end position="291"/>
    </location>
</feature>
<feature type="transmembrane region" description="Helical" evidence="10">
    <location>
        <begin position="118"/>
        <end position="141"/>
    </location>
</feature>
<name>A0AAJ6DB36_9MICC</name>
<keyword evidence="4" id="KW-0808">Transferase</keyword>
<dbReference type="Pfam" id="PF07730">
    <property type="entry name" value="HisKA_3"/>
    <property type="match status" value="1"/>
</dbReference>
<dbReference type="PANTHER" id="PTHR24421:SF10">
    <property type="entry name" value="NITRATE_NITRITE SENSOR PROTEIN NARQ"/>
    <property type="match status" value="1"/>
</dbReference>
<keyword evidence="10" id="KW-0812">Transmembrane</keyword>
<keyword evidence="10" id="KW-1133">Transmembrane helix</keyword>
<dbReference type="EC" id="2.7.13.3" evidence="2"/>
<dbReference type="GO" id="GO:0005524">
    <property type="term" value="F:ATP binding"/>
    <property type="evidence" value="ECO:0007669"/>
    <property type="project" value="UniProtKB-KW"/>
</dbReference>
<keyword evidence="3" id="KW-0597">Phosphoprotein</keyword>
<dbReference type="InterPro" id="IPR036890">
    <property type="entry name" value="HATPase_C_sf"/>
</dbReference>
<dbReference type="Gene3D" id="1.20.5.1930">
    <property type="match status" value="1"/>
</dbReference>
<evidence type="ECO:0000313" key="13">
    <source>
        <dbReference type="EMBL" id="WGH92190.1"/>
    </source>
</evidence>
<evidence type="ECO:0000259" key="11">
    <source>
        <dbReference type="Pfam" id="PF02518"/>
    </source>
</evidence>
<evidence type="ECO:0000256" key="10">
    <source>
        <dbReference type="SAM" id="Phobius"/>
    </source>
</evidence>
<comment type="catalytic activity">
    <reaction evidence="1">
        <text>ATP + protein L-histidine = ADP + protein N-phospho-L-histidine.</text>
        <dbReference type="EC" id="2.7.13.3"/>
    </reaction>
</comment>
<gene>
    <name evidence="13" type="ORF">QDX21_07575</name>
</gene>
<feature type="compositionally biased region" description="Pro residues" evidence="9">
    <location>
        <begin position="460"/>
        <end position="470"/>
    </location>
</feature>
<reference evidence="13 14" key="1">
    <citation type="submission" date="2023-03" db="EMBL/GenBank/DDBJ databases">
        <title>Complete genome sequences of several Auritidibacter ignavus strains isolated from ear infections.</title>
        <authorList>
            <person name="Baehr T."/>
            <person name="Baumhoegger A.M."/>
        </authorList>
    </citation>
    <scope>NUCLEOTIDE SEQUENCE [LARGE SCALE GENOMIC DNA]</scope>
    <source>
        <strain evidence="13 14">BABAE-6</strain>
    </source>
</reference>
<evidence type="ECO:0000256" key="9">
    <source>
        <dbReference type="SAM" id="MobiDB-lite"/>
    </source>
</evidence>
<dbReference type="EMBL" id="CP122566">
    <property type="protein sequence ID" value="WGH92190.1"/>
    <property type="molecule type" value="Genomic_DNA"/>
</dbReference>
<keyword evidence="7" id="KW-0067">ATP-binding</keyword>
<evidence type="ECO:0000256" key="6">
    <source>
        <dbReference type="ARBA" id="ARBA00022777"/>
    </source>
</evidence>
<dbReference type="CDD" id="cd16917">
    <property type="entry name" value="HATPase_UhpB-NarQ-NarX-like"/>
    <property type="match status" value="1"/>
</dbReference>
<dbReference type="Gene3D" id="3.30.565.10">
    <property type="entry name" value="Histidine kinase-like ATPase, C-terminal domain"/>
    <property type="match status" value="1"/>
</dbReference>
<feature type="transmembrane region" description="Helical" evidence="10">
    <location>
        <begin position="73"/>
        <end position="106"/>
    </location>
</feature>